<accession>A0ABD2PQJ6</accession>
<keyword evidence="1" id="KW-0812">Transmembrane</keyword>
<feature type="transmembrane region" description="Helical" evidence="1">
    <location>
        <begin position="166"/>
        <end position="189"/>
    </location>
</feature>
<sequence>MISASAIVLFSLYVAAHCFKSGLTPYLQIKMGNSTQPIFNIPNNTRSFNETTLYLVQFNSKCSPLHLPSYNIVLLMSNCTHDLHQLRSKHGNVIGFIVPASLYQDGPYKDFLIKVEDKDMENLMMQCQQENNCIISSRNVNSDYGSTGTDNDSKDDSGSMVSRNSVLFVAVSFILLMIISLTWLVFYYVQRFRYIHSKERVSRRLADLAKKAVARIPVKTLKPGDKVSPQATDSVGTAVHFPSMPFAHRLPSFFVRRWARKSTSAPSASRSTGLLTLFASSPVGESLRSK</sequence>
<evidence type="ECO:0000313" key="3">
    <source>
        <dbReference type="Proteomes" id="UP001626550"/>
    </source>
</evidence>
<gene>
    <name evidence="2" type="ORF">Ciccas_011683</name>
</gene>
<dbReference type="Proteomes" id="UP001626550">
    <property type="component" value="Unassembled WGS sequence"/>
</dbReference>
<name>A0ABD2PQJ6_9PLAT</name>
<reference evidence="2 3" key="1">
    <citation type="submission" date="2024-11" db="EMBL/GenBank/DDBJ databases">
        <title>Adaptive evolution of stress response genes in parasites aligns with host niche diversity.</title>
        <authorList>
            <person name="Hahn C."/>
            <person name="Resl P."/>
        </authorList>
    </citation>
    <scope>NUCLEOTIDE SEQUENCE [LARGE SCALE GENOMIC DNA]</scope>
    <source>
        <strain evidence="2">EGGRZ-B1_66</strain>
        <tissue evidence="2">Body</tissue>
    </source>
</reference>
<dbReference type="AlphaFoldDB" id="A0ABD2PQJ6"/>
<proteinExistence type="predicted"/>
<protein>
    <submittedName>
        <fullName evidence="2">Uncharacterized protein</fullName>
    </submittedName>
</protein>
<keyword evidence="1" id="KW-1133">Transmembrane helix</keyword>
<evidence type="ECO:0000256" key="1">
    <source>
        <dbReference type="SAM" id="Phobius"/>
    </source>
</evidence>
<keyword evidence="1" id="KW-0472">Membrane</keyword>
<keyword evidence="3" id="KW-1185">Reference proteome</keyword>
<evidence type="ECO:0000313" key="2">
    <source>
        <dbReference type="EMBL" id="KAL3309767.1"/>
    </source>
</evidence>
<comment type="caution">
    <text evidence="2">The sequence shown here is derived from an EMBL/GenBank/DDBJ whole genome shotgun (WGS) entry which is preliminary data.</text>
</comment>
<dbReference type="EMBL" id="JBJKFK010003562">
    <property type="protein sequence ID" value="KAL3309767.1"/>
    <property type="molecule type" value="Genomic_DNA"/>
</dbReference>
<organism evidence="2 3">
    <name type="scientific">Cichlidogyrus casuarinus</name>
    <dbReference type="NCBI Taxonomy" id="1844966"/>
    <lineage>
        <taxon>Eukaryota</taxon>
        <taxon>Metazoa</taxon>
        <taxon>Spiralia</taxon>
        <taxon>Lophotrochozoa</taxon>
        <taxon>Platyhelminthes</taxon>
        <taxon>Monogenea</taxon>
        <taxon>Monopisthocotylea</taxon>
        <taxon>Dactylogyridea</taxon>
        <taxon>Ancyrocephalidae</taxon>
        <taxon>Cichlidogyrus</taxon>
    </lineage>
</organism>